<proteinExistence type="predicted"/>
<gene>
    <name evidence="1" type="ORF">PPL_00859</name>
</gene>
<organism evidence="1 2">
    <name type="scientific">Heterostelium pallidum (strain ATCC 26659 / Pp 5 / PN500)</name>
    <name type="common">Cellular slime mold</name>
    <name type="synonym">Polysphondylium pallidum</name>
    <dbReference type="NCBI Taxonomy" id="670386"/>
    <lineage>
        <taxon>Eukaryota</taxon>
        <taxon>Amoebozoa</taxon>
        <taxon>Evosea</taxon>
        <taxon>Eumycetozoa</taxon>
        <taxon>Dictyostelia</taxon>
        <taxon>Acytosteliales</taxon>
        <taxon>Acytosteliaceae</taxon>
        <taxon>Heterostelium</taxon>
    </lineage>
</organism>
<evidence type="ECO:0000313" key="1">
    <source>
        <dbReference type="EMBL" id="EFA85630.1"/>
    </source>
</evidence>
<dbReference type="EMBL" id="ADBJ01000004">
    <property type="protein sequence ID" value="EFA85630.1"/>
    <property type="molecule type" value="Genomic_DNA"/>
</dbReference>
<dbReference type="RefSeq" id="XP_020437737.1">
    <property type="nucleotide sequence ID" value="XM_020571879.1"/>
</dbReference>
<evidence type="ECO:0000313" key="2">
    <source>
        <dbReference type="Proteomes" id="UP000001396"/>
    </source>
</evidence>
<dbReference type="AlphaFoldDB" id="D3AYU0"/>
<dbReference type="GeneID" id="31356390"/>
<sequence>MSLLVRSYQPINTTKYIKIFLKEALEKKRKKSEYSFFKFNIQASYYIISTFQVRSNINNTKSYLTKLNEQTNIVIEYHINKQASKQPYMSLCLIHIKRKNEIWCVGYCYYCFSYISLHLNFIGINSYHRITHIFVAF</sequence>
<dbReference type="InParanoid" id="D3AYU0"/>
<protein>
    <submittedName>
        <fullName evidence="1">Uncharacterized protein</fullName>
    </submittedName>
</protein>
<accession>D3AYU0</accession>
<comment type="caution">
    <text evidence="1">The sequence shown here is derived from an EMBL/GenBank/DDBJ whole genome shotgun (WGS) entry which is preliminary data.</text>
</comment>
<name>D3AYU0_HETP5</name>
<dbReference type="Proteomes" id="UP000001396">
    <property type="component" value="Unassembled WGS sequence"/>
</dbReference>
<keyword evidence="2" id="KW-1185">Reference proteome</keyword>
<reference evidence="1 2" key="1">
    <citation type="journal article" date="2011" name="Genome Res.">
        <title>Phylogeny-wide analysis of social amoeba genomes highlights ancient origins for complex intercellular communication.</title>
        <authorList>
            <person name="Heidel A.J."/>
            <person name="Lawal H.M."/>
            <person name="Felder M."/>
            <person name="Schilde C."/>
            <person name="Helps N.R."/>
            <person name="Tunggal B."/>
            <person name="Rivero F."/>
            <person name="John U."/>
            <person name="Schleicher M."/>
            <person name="Eichinger L."/>
            <person name="Platzer M."/>
            <person name="Noegel A.A."/>
            <person name="Schaap P."/>
            <person name="Gloeckner G."/>
        </authorList>
    </citation>
    <scope>NUCLEOTIDE SEQUENCE [LARGE SCALE GENOMIC DNA]</scope>
    <source>
        <strain evidence="2">ATCC 26659 / Pp 5 / PN500</strain>
    </source>
</reference>